<evidence type="ECO:0000313" key="2">
    <source>
        <dbReference type="EMBL" id="RGL62274.1"/>
    </source>
</evidence>
<dbReference type="CDD" id="cd06141">
    <property type="entry name" value="WRN_exo"/>
    <property type="match status" value="1"/>
</dbReference>
<dbReference type="InterPro" id="IPR012337">
    <property type="entry name" value="RNaseH-like_sf"/>
</dbReference>
<proteinExistence type="predicted"/>
<dbReference type="AlphaFoldDB" id="A0A3E4SL96"/>
<organism evidence="3 5">
    <name type="scientific">Segatella copri</name>
    <dbReference type="NCBI Taxonomy" id="165179"/>
    <lineage>
        <taxon>Bacteria</taxon>
        <taxon>Pseudomonadati</taxon>
        <taxon>Bacteroidota</taxon>
        <taxon>Bacteroidia</taxon>
        <taxon>Bacteroidales</taxon>
        <taxon>Prevotellaceae</taxon>
        <taxon>Segatella</taxon>
    </lineage>
</organism>
<evidence type="ECO:0000313" key="3">
    <source>
        <dbReference type="EMBL" id="RHH78883.1"/>
    </source>
</evidence>
<dbReference type="GO" id="GO:0006139">
    <property type="term" value="P:nucleobase-containing compound metabolic process"/>
    <property type="evidence" value="ECO:0007669"/>
    <property type="project" value="InterPro"/>
</dbReference>
<keyword evidence="3" id="KW-0378">Hydrolase</keyword>
<comment type="caution">
    <text evidence="3">The sequence shown here is derived from an EMBL/GenBank/DDBJ whole genome shotgun (WGS) entry which is preliminary data.</text>
</comment>
<dbReference type="Proteomes" id="UP000261187">
    <property type="component" value="Unassembled WGS sequence"/>
</dbReference>
<dbReference type="EMBL" id="QSSA01000009">
    <property type="protein sequence ID" value="RGL62274.1"/>
    <property type="molecule type" value="Genomic_DNA"/>
</dbReference>
<reference evidence="4 5" key="1">
    <citation type="submission" date="2018-08" db="EMBL/GenBank/DDBJ databases">
        <title>A genome reference for cultivated species of the human gut microbiota.</title>
        <authorList>
            <person name="Zou Y."/>
            <person name="Xue W."/>
            <person name="Luo G."/>
        </authorList>
    </citation>
    <scope>NUCLEOTIDE SEQUENCE [LARGE SCALE GENOMIC DNA]</scope>
    <source>
        <strain evidence="3 5">AM16-54</strain>
        <strain evidence="2 4">TF06-40</strain>
    </source>
</reference>
<keyword evidence="3" id="KW-0540">Nuclease</keyword>
<dbReference type="SMART" id="SM00474">
    <property type="entry name" value="35EXOc"/>
    <property type="match status" value="1"/>
</dbReference>
<dbReference type="Gene3D" id="3.30.420.10">
    <property type="entry name" value="Ribonuclease H-like superfamily/Ribonuclease H"/>
    <property type="match status" value="1"/>
</dbReference>
<feature type="domain" description="3'-5' exonuclease" evidence="1">
    <location>
        <begin position="26"/>
        <end position="195"/>
    </location>
</feature>
<dbReference type="Pfam" id="PF01612">
    <property type="entry name" value="DNA_pol_A_exo1"/>
    <property type="match status" value="1"/>
</dbReference>
<dbReference type="InterPro" id="IPR036397">
    <property type="entry name" value="RNaseH_sf"/>
</dbReference>
<dbReference type="PANTHER" id="PTHR47765:SF2">
    <property type="entry name" value="EXONUCLEASE MUT-7 HOMOLOG"/>
    <property type="match status" value="1"/>
</dbReference>
<sequence length="206" mass="23425">MMKIIFTSFDKAAITNLPRALFPGKIVVVDKPEDTEAAVNDLLSHYILGVDTETRPSFKRGQAYHVSLLQVSTHDTCYLFRLHHTGMTPAIIRLLEDTTVPKVGLSWHDDLLQLHKRAAFKVGYFIELQDVAKNFGIADMSLQKLYANLFHQKISKAQRLSNWEASDLKESQALYAATDAWCCINLYEEFKRLSASGDYELDELRA</sequence>
<gene>
    <name evidence="3" type="ORF">DW192_12675</name>
    <name evidence="2" type="ORF">DXC61_05345</name>
</gene>
<dbReference type="InterPro" id="IPR052408">
    <property type="entry name" value="Exonuclease_MUT-7-like"/>
</dbReference>
<accession>A0A3E4SL96</accession>
<keyword evidence="3" id="KW-0269">Exonuclease</keyword>
<dbReference type="GO" id="GO:0008408">
    <property type="term" value="F:3'-5' exonuclease activity"/>
    <property type="evidence" value="ECO:0007669"/>
    <property type="project" value="InterPro"/>
</dbReference>
<name>A0A3E4SL96_9BACT</name>
<evidence type="ECO:0000313" key="5">
    <source>
        <dbReference type="Proteomes" id="UP000284548"/>
    </source>
</evidence>
<dbReference type="GO" id="GO:0003676">
    <property type="term" value="F:nucleic acid binding"/>
    <property type="evidence" value="ECO:0007669"/>
    <property type="project" value="InterPro"/>
</dbReference>
<dbReference type="SUPFAM" id="SSF53098">
    <property type="entry name" value="Ribonuclease H-like"/>
    <property type="match status" value="1"/>
</dbReference>
<protein>
    <submittedName>
        <fullName evidence="3">3'-5' exonuclease domain-containing protein 2</fullName>
    </submittedName>
</protein>
<evidence type="ECO:0000313" key="4">
    <source>
        <dbReference type="Proteomes" id="UP000261187"/>
    </source>
</evidence>
<dbReference type="Proteomes" id="UP000284548">
    <property type="component" value="Unassembled WGS sequence"/>
</dbReference>
<evidence type="ECO:0000259" key="1">
    <source>
        <dbReference type="SMART" id="SM00474"/>
    </source>
</evidence>
<dbReference type="InterPro" id="IPR002562">
    <property type="entry name" value="3'-5'_exonuclease_dom"/>
</dbReference>
<dbReference type="EMBL" id="QRKB01000038">
    <property type="protein sequence ID" value="RHH78883.1"/>
    <property type="molecule type" value="Genomic_DNA"/>
</dbReference>
<dbReference type="PANTHER" id="PTHR47765">
    <property type="entry name" value="3'-5' EXONUCLEASE DOMAIN-CONTAINING PROTEIN"/>
    <property type="match status" value="1"/>
</dbReference>